<keyword evidence="8 20" id="KW-0812">Transmembrane</keyword>
<keyword evidence="6" id="KW-0723">Serine/threonine-protein kinase</keyword>
<dbReference type="CDD" id="cd06899">
    <property type="entry name" value="lectin_legume_LecRK_Arcelin_ConA"/>
    <property type="match status" value="1"/>
</dbReference>
<comment type="subcellular location">
    <subcellularLocation>
        <location evidence="1">Cell membrane</location>
        <topology evidence="1">Single-pass type I membrane protein</topology>
    </subcellularLocation>
</comment>
<keyword evidence="10" id="KW-0430">Lectin</keyword>
<evidence type="ECO:0000256" key="8">
    <source>
        <dbReference type="ARBA" id="ARBA00022692"/>
    </source>
</evidence>
<gene>
    <name evidence="23" type="ORF">LTRI10_LOCUS921</name>
</gene>
<comment type="similarity">
    <text evidence="3">In the N-terminal section; belongs to the leguminous lectin family.</text>
</comment>
<feature type="signal peptide" evidence="21">
    <location>
        <begin position="1"/>
        <end position="27"/>
    </location>
</feature>
<dbReference type="InterPro" id="IPR050528">
    <property type="entry name" value="L-type_Lectin-RKs"/>
</dbReference>
<evidence type="ECO:0000259" key="22">
    <source>
        <dbReference type="PROSITE" id="PS50011"/>
    </source>
</evidence>
<protein>
    <recommendedName>
        <fullName evidence="22">Protein kinase domain-containing protein</fullName>
    </recommendedName>
</protein>
<dbReference type="Pfam" id="PF07714">
    <property type="entry name" value="PK_Tyr_Ser-Thr"/>
    <property type="match status" value="1"/>
</dbReference>
<dbReference type="Gene3D" id="3.30.200.20">
    <property type="entry name" value="Phosphorylase Kinase, domain 1"/>
    <property type="match status" value="1"/>
</dbReference>
<feature type="region of interest" description="Disordered" evidence="19">
    <location>
        <begin position="627"/>
        <end position="648"/>
    </location>
</feature>
<evidence type="ECO:0000256" key="12">
    <source>
        <dbReference type="ARBA" id="ARBA00022777"/>
    </source>
</evidence>
<dbReference type="InterPro" id="IPR000719">
    <property type="entry name" value="Prot_kinase_dom"/>
</dbReference>
<accession>A0AAV2C8X6</accession>
<keyword evidence="7" id="KW-0808">Transferase</keyword>
<keyword evidence="5" id="KW-1003">Cell membrane</keyword>
<keyword evidence="17" id="KW-0325">Glycoprotein</keyword>
<evidence type="ECO:0000256" key="9">
    <source>
        <dbReference type="ARBA" id="ARBA00022729"/>
    </source>
</evidence>
<evidence type="ECO:0000256" key="14">
    <source>
        <dbReference type="ARBA" id="ARBA00022989"/>
    </source>
</evidence>
<keyword evidence="15 20" id="KW-0472">Membrane</keyword>
<evidence type="ECO:0000256" key="19">
    <source>
        <dbReference type="SAM" id="MobiDB-lite"/>
    </source>
</evidence>
<keyword evidence="12" id="KW-0418">Kinase</keyword>
<name>A0AAV2C8X6_9ROSI</name>
<dbReference type="GO" id="GO:0005886">
    <property type="term" value="C:plasma membrane"/>
    <property type="evidence" value="ECO:0007669"/>
    <property type="project" value="UniProtKB-SubCell"/>
</dbReference>
<dbReference type="Pfam" id="PF00139">
    <property type="entry name" value="Lectin_legB"/>
    <property type="match status" value="1"/>
</dbReference>
<sequence>MALAATPPHTSLFFLLHLCLLLPPAAAITFHKPNFDPNDDSILCSGGARASSGTVKLTSAHYGIEVSHVTYAEDVPLWSSATGELSDFNTRFSFSIDAESAYPSGIAFFLAPLGFQPPENSAGGYMGLYNYTDRVHPPAGKQLVHVEFDCFLNGWDPPFQHVGINNNSLASMVVAPWNSSSPPGGTVMIDINYTASTHNLTVAWECENGRNSSLWYVIDLREVLPEWVMIGFSATNNDYSGEQELLSWDFYSDLQMRNTDRERNSVNRKLIGIVLVLAGIAIAAKLAAFVFLQMRRKRGRAHKGMNSLSMTDEFSRCSGPRKFTHTDLVSATNNFSPDRKLGEGGFGAVYRGCLRDDSDTAVAVKRISRDSKQGIKEYTTEVMIISRLRHRNIVPLIGWCHEKGELLLVYQFMPKGSLDSHLFGENSPLLWSQRYSIAMGLASSLLYLHEEWEQCVVHRDIKAGNVMLDSGFNVKLGDFGLARLIDHELHPRTTKLAGTIGYMSPEYISTGRASKESDVYSFGVVCLEIATGRRVVDYIEDGLEMSLVEWVWELYGNGNHSVAIDKRLVDFDEREVECLIVVGLWCAHPDSCQRASIRQAIQVLKFELPFPCLPEKRPFPVFHVHRPAESEGSDEPLLSHSSTECDSS</sequence>
<dbReference type="InterPro" id="IPR000985">
    <property type="entry name" value="Lectin_LegA_CS"/>
</dbReference>
<evidence type="ECO:0000256" key="15">
    <source>
        <dbReference type="ARBA" id="ARBA00023136"/>
    </source>
</evidence>
<dbReference type="GO" id="GO:0005524">
    <property type="term" value="F:ATP binding"/>
    <property type="evidence" value="ECO:0007669"/>
    <property type="project" value="UniProtKB-UniRule"/>
</dbReference>
<keyword evidence="14 20" id="KW-1133">Transmembrane helix</keyword>
<dbReference type="EMBL" id="OZ034813">
    <property type="protein sequence ID" value="CAL1352992.1"/>
    <property type="molecule type" value="Genomic_DNA"/>
</dbReference>
<evidence type="ECO:0000256" key="1">
    <source>
        <dbReference type="ARBA" id="ARBA00004251"/>
    </source>
</evidence>
<dbReference type="InterPro" id="IPR001220">
    <property type="entry name" value="Legume_lectin_dom"/>
</dbReference>
<evidence type="ECO:0000256" key="2">
    <source>
        <dbReference type="ARBA" id="ARBA00007606"/>
    </source>
</evidence>
<comment type="similarity">
    <text evidence="2">Belongs to the leguminous lectin family.</text>
</comment>
<evidence type="ECO:0000256" key="5">
    <source>
        <dbReference type="ARBA" id="ARBA00022475"/>
    </source>
</evidence>
<dbReference type="PROSITE" id="PS00107">
    <property type="entry name" value="PROTEIN_KINASE_ATP"/>
    <property type="match status" value="1"/>
</dbReference>
<dbReference type="PROSITE" id="PS00308">
    <property type="entry name" value="LECTIN_LEGUME_ALPHA"/>
    <property type="match status" value="1"/>
</dbReference>
<feature type="compositionally biased region" description="Polar residues" evidence="19">
    <location>
        <begin position="639"/>
        <end position="648"/>
    </location>
</feature>
<dbReference type="SUPFAM" id="SSF49899">
    <property type="entry name" value="Concanavalin A-like lectins/glucanases"/>
    <property type="match status" value="1"/>
</dbReference>
<keyword evidence="24" id="KW-1185">Reference proteome</keyword>
<dbReference type="SMART" id="SM00220">
    <property type="entry name" value="S_TKc"/>
    <property type="match status" value="1"/>
</dbReference>
<dbReference type="InterPro" id="IPR011009">
    <property type="entry name" value="Kinase-like_dom_sf"/>
</dbReference>
<keyword evidence="11 18" id="KW-0547">Nucleotide-binding</keyword>
<comment type="similarity">
    <text evidence="4">In the C-terminal section; belongs to the protein kinase superfamily. Ser/Thr protein kinase family.</text>
</comment>
<evidence type="ECO:0000256" key="16">
    <source>
        <dbReference type="ARBA" id="ARBA00023170"/>
    </source>
</evidence>
<dbReference type="Gene3D" id="2.60.120.200">
    <property type="match status" value="1"/>
</dbReference>
<dbReference type="GO" id="GO:0004674">
    <property type="term" value="F:protein serine/threonine kinase activity"/>
    <property type="evidence" value="ECO:0007669"/>
    <property type="project" value="UniProtKB-KW"/>
</dbReference>
<evidence type="ECO:0000256" key="20">
    <source>
        <dbReference type="SAM" id="Phobius"/>
    </source>
</evidence>
<feature type="domain" description="Protein kinase" evidence="22">
    <location>
        <begin position="335"/>
        <end position="611"/>
    </location>
</feature>
<dbReference type="FunFam" id="1.10.510.10:FF:000240">
    <property type="entry name" value="Lectin-domain containing receptor kinase A4.3"/>
    <property type="match status" value="1"/>
</dbReference>
<evidence type="ECO:0000256" key="6">
    <source>
        <dbReference type="ARBA" id="ARBA00022527"/>
    </source>
</evidence>
<evidence type="ECO:0000256" key="7">
    <source>
        <dbReference type="ARBA" id="ARBA00022679"/>
    </source>
</evidence>
<keyword evidence="9 21" id="KW-0732">Signal</keyword>
<evidence type="ECO:0000256" key="21">
    <source>
        <dbReference type="SAM" id="SignalP"/>
    </source>
</evidence>
<dbReference type="Proteomes" id="UP001497516">
    <property type="component" value="Chromosome 1"/>
</dbReference>
<evidence type="ECO:0000256" key="4">
    <source>
        <dbReference type="ARBA" id="ARBA00010217"/>
    </source>
</evidence>
<evidence type="ECO:0000256" key="10">
    <source>
        <dbReference type="ARBA" id="ARBA00022734"/>
    </source>
</evidence>
<evidence type="ECO:0000256" key="17">
    <source>
        <dbReference type="ARBA" id="ARBA00023180"/>
    </source>
</evidence>
<dbReference type="SUPFAM" id="SSF56112">
    <property type="entry name" value="Protein kinase-like (PK-like)"/>
    <property type="match status" value="1"/>
</dbReference>
<evidence type="ECO:0000256" key="13">
    <source>
        <dbReference type="ARBA" id="ARBA00022840"/>
    </source>
</evidence>
<organism evidence="23 24">
    <name type="scientific">Linum trigynum</name>
    <dbReference type="NCBI Taxonomy" id="586398"/>
    <lineage>
        <taxon>Eukaryota</taxon>
        <taxon>Viridiplantae</taxon>
        <taxon>Streptophyta</taxon>
        <taxon>Embryophyta</taxon>
        <taxon>Tracheophyta</taxon>
        <taxon>Spermatophyta</taxon>
        <taxon>Magnoliopsida</taxon>
        <taxon>eudicotyledons</taxon>
        <taxon>Gunneridae</taxon>
        <taxon>Pentapetalae</taxon>
        <taxon>rosids</taxon>
        <taxon>fabids</taxon>
        <taxon>Malpighiales</taxon>
        <taxon>Linaceae</taxon>
        <taxon>Linum</taxon>
    </lineage>
</organism>
<dbReference type="InterPro" id="IPR013320">
    <property type="entry name" value="ConA-like_dom_sf"/>
</dbReference>
<dbReference type="FunFam" id="3.30.200.20:FF:000168">
    <property type="entry name" value="L-type lectin-domain containing receptor kinase IX.1"/>
    <property type="match status" value="1"/>
</dbReference>
<feature type="transmembrane region" description="Helical" evidence="20">
    <location>
        <begin position="270"/>
        <end position="292"/>
    </location>
</feature>
<evidence type="ECO:0000313" key="23">
    <source>
        <dbReference type="EMBL" id="CAL1352992.1"/>
    </source>
</evidence>
<feature type="chain" id="PRO_5043460904" description="Protein kinase domain-containing protein" evidence="21">
    <location>
        <begin position="28"/>
        <end position="648"/>
    </location>
</feature>
<dbReference type="GO" id="GO:0002229">
    <property type="term" value="P:defense response to oomycetes"/>
    <property type="evidence" value="ECO:0007669"/>
    <property type="project" value="UniProtKB-ARBA"/>
</dbReference>
<evidence type="ECO:0000313" key="24">
    <source>
        <dbReference type="Proteomes" id="UP001497516"/>
    </source>
</evidence>
<feature type="binding site" evidence="18">
    <location>
        <position position="365"/>
    </location>
    <ligand>
        <name>ATP</name>
        <dbReference type="ChEBI" id="CHEBI:30616"/>
    </ligand>
</feature>
<dbReference type="CDD" id="cd14066">
    <property type="entry name" value="STKc_IRAK"/>
    <property type="match status" value="1"/>
</dbReference>
<reference evidence="23 24" key="1">
    <citation type="submission" date="2024-04" db="EMBL/GenBank/DDBJ databases">
        <authorList>
            <person name="Fracassetti M."/>
        </authorList>
    </citation>
    <scope>NUCLEOTIDE SEQUENCE [LARGE SCALE GENOMIC DNA]</scope>
</reference>
<dbReference type="AlphaFoldDB" id="A0AAV2C8X6"/>
<keyword evidence="13 18" id="KW-0067">ATP-binding</keyword>
<dbReference type="InterPro" id="IPR001245">
    <property type="entry name" value="Ser-Thr/Tyr_kinase_cat_dom"/>
</dbReference>
<evidence type="ECO:0000256" key="18">
    <source>
        <dbReference type="PROSITE-ProRule" id="PRU10141"/>
    </source>
</evidence>
<dbReference type="InterPro" id="IPR008271">
    <property type="entry name" value="Ser/Thr_kinase_AS"/>
</dbReference>
<dbReference type="PROSITE" id="PS00108">
    <property type="entry name" value="PROTEIN_KINASE_ST"/>
    <property type="match status" value="1"/>
</dbReference>
<dbReference type="PROSITE" id="PS50011">
    <property type="entry name" value="PROTEIN_KINASE_DOM"/>
    <property type="match status" value="1"/>
</dbReference>
<proteinExistence type="inferred from homology"/>
<evidence type="ECO:0000256" key="3">
    <source>
        <dbReference type="ARBA" id="ARBA00008536"/>
    </source>
</evidence>
<dbReference type="PANTHER" id="PTHR27007">
    <property type="match status" value="1"/>
</dbReference>
<evidence type="ECO:0000256" key="11">
    <source>
        <dbReference type="ARBA" id="ARBA00022741"/>
    </source>
</evidence>
<dbReference type="GO" id="GO:0030246">
    <property type="term" value="F:carbohydrate binding"/>
    <property type="evidence" value="ECO:0007669"/>
    <property type="project" value="UniProtKB-KW"/>
</dbReference>
<dbReference type="Gene3D" id="1.10.510.10">
    <property type="entry name" value="Transferase(Phosphotransferase) domain 1"/>
    <property type="match status" value="1"/>
</dbReference>
<dbReference type="InterPro" id="IPR017441">
    <property type="entry name" value="Protein_kinase_ATP_BS"/>
</dbReference>
<keyword evidence="16" id="KW-0675">Receptor</keyword>